<proteinExistence type="predicted"/>
<evidence type="ECO:0000256" key="1">
    <source>
        <dbReference type="SAM" id="MobiDB-lite"/>
    </source>
</evidence>
<feature type="compositionally biased region" description="Gly residues" evidence="1">
    <location>
        <begin position="106"/>
        <end position="116"/>
    </location>
</feature>
<organism evidence="2 3">
    <name type="scientific">Oryza glaberrima</name>
    <name type="common">African rice</name>
    <dbReference type="NCBI Taxonomy" id="4538"/>
    <lineage>
        <taxon>Eukaryota</taxon>
        <taxon>Viridiplantae</taxon>
        <taxon>Streptophyta</taxon>
        <taxon>Embryophyta</taxon>
        <taxon>Tracheophyta</taxon>
        <taxon>Spermatophyta</taxon>
        <taxon>Magnoliopsida</taxon>
        <taxon>Liliopsida</taxon>
        <taxon>Poales</taxon>
        <taxon>Poaceae</taxon>
        <taxon>BOP clade</taxon>
        <taxon>Oryzoideae</taxon>
        <taxon>Oryzeae</taxon>
        <taxon>Oryzinae</taxon>
        <taxon>Oryza</taxon>
    </lineage>
</organism>
<protein>
    <submittedName>
        <fullName evidence="2">Uncharacterized protein</fullName>
    </submittedName>
</protein>
<dbReference type="Proteomes" id="UP000007306">
    <property type="component" value="Chromosome 7"/>
</dbReference>
<feature type="region of interest" description="Disordered" evidence="1">
    <location>
        <begin position="83"/>
        <end position="116"/>
    </location>
</feature>
<accession>I1QA19</accession>
<keyword evidence="3" id="KW-1185">Reference proteome</keyword>
<dbReference type="HOGENOM" id="CLU_2100753_0_0_1"/>
<dbReference type="AlphaFoldDB" id="I1QA19"/>
<dbReference type="Gramene" id="ORGLA07G0096100.1">
    <property type="protein sequence ID" value="ORGLA07G0096100.1"/>
    <property type="gene ID" value="ORGLA07G0096100"/>
</dbReference>
<evidence type="ECO:0000313" key="2">
    <source>
        <dbReference type="EnsemblPlants" id="ORGLA07G0096100.1"/>
    </source>
</evidence>
<name>I1QA19_ORYGL</name>
<reference evidence="2 3" key="2">
    <citation type="submission" date="2018-04" db="EMBL/GenBank/DDBJ databases">
        <title>OglaRS2 (Oryza glaberrima Reference Sequence Version 2).</title>
        <authorList>
            <person name="Zhang J."/>
            <person name="Kudrna D."/>
            <person name="Lee S."/>
            <person name="Talag J."/>
            <person name="Rajasekar S."/>
            <person name="Wing R.A."/>
        </authorList>
    </citation>
    <scope>NUCLEOTIDE SEQUENCE [LARGE SCALE GENOMIC DNA]</scope>
    <source>
        <strain evidence="2 3">cv. IRGC 96717</strain>
    </source>
</reference>
<reference evidence="2" key="1">
    <citation type="submission" date="2015-06" db="UniProtKB">
        <authorList>
            <consortium name="EnsemblPlants"/>
        </authorList>
    </citation>
    <scope>IDENTIFICATION</scope>
</reference>
<dbReference type="EnsemblPlants" id="ORGLA07G0096100.1">
    <property type="protein sequence ID" value="ORGLA07G0096100.1"/>
    <property type="gene ID" value="ORGLA07G0096100"/>
</dbReference>
<evidence type="ECO:0000313" key="3">
    <source>
        <dbReference type="Proteomes" id="UP000007306"/>
    </source>
</evidence>
<sequence length="116" mass="12164">MAARDLRLRSGGDEGEGYASLACVGGLQLWLGSGECGGLRRIGAWERGLITGISAQLMPQGKHQRIDVLLACWNSDEEVNSRRSGEETELIFRTNGKSAASEGQGLSAGGGVGRST</sequence>